<evidence type="ECO:0000313" key="2">
    <source>
        <dbReference type="Proteomes" id="UP000724874"/>
    </source>
</evidence>
<comment type="caution">
    <text evidence="1">The sequence shown here is derived from an EMBL/GenBank/DDBJ whole genome shotgun (WGS) entry which is preliminary data.</text>
</comment>
<gene>
    <name evidence="1" type="ORF">CPB84DRAFT_1018931</name>
</gene>
<accession>A0A9P5NPS2</accession>
<dbReference type="EMBL" id="JADNYJ010000046">
    <property type="protein sequence ID" value="KAF8900700.1"/>
    <property type="molecule type" value="Genomic_DNA"/>
</dbReference>
<proteinExistence type="predicted"/>
<reference evidence="1" key="1">
    <citation type="submission" date="2020-11" db="EMBL/GenBank/DDBJ databases">
        <authorList>
            <consortium name="DOE Joint Genome Institute"/>
            <person name="Ahrendt S."/>
            <person name="Riley R."/>
            <person name="Andreopoulos W."/>
            <person name="LaButti K."/>
            <person name="Pangilinan J."/>
            <person name="Ruiz-duenas F.J."/>
            <person name="Barrasa J.M."/>
            <person name="Sanchez-Garcia M."/>
            <person name="Camarero S."/>
            <person name="Miyauchi S."/>
            <person name="Serrano A."/>
            <person name="Linde D."/>
            <person name="Babiker R."/>
            <person name="Drula E."/>
            <person name="Ayuso-Fernandez I."/>
            <person name="Pacheco R."/>
            <person name="Padilla G."/>
            <person name="Ferreira P."/>
            <person name="Barriuso J."/>
            <person name="Kellner H."/>
            <person name="Castanera R."/>
            <person name="Alfaro M."/>
            <person name="Ramirez L."/>
            <person name="Pisabarro A.G."/>
            <person name="Kuo A."/>
            <person name="Tritt A."/>
            <person name="Lipzen A."/>
            <person name="He G."/>
            <person name="Yan M."/>
            <person name="Ng V."/>
            <person name="Cullen D."/>
            <person name="Martin F."/>
            <person name="Rosso M.-N."/>
            <person name="Henrissat B."/>
            <person name="Hibbett D."/>
            <person name="Martinez A.T."/>
            <person name="Grigoriev I.V."/>
        </authorList>
    </citation>
    <scope>NUCLEOTIDE SEQUENCE</scope>
    <source>
        <strain evidence="1">AH 44721</strain>
    </source>
</reference>
<name>A0A9P5NPS2_GYMJU</name>
<dbReference type="Proteomes" id="UP000724874">
    <property type="component" value="Unassembled WGS sequence"/>
</dbReference>
<dbReference type="AlphaFoldDB" id="A0A9P5NPS2"/>
<dbReference type="OrthoDB" id="3232644at2759"/>
<evidence type="ECO:0008006" key="3">
    <source>
        <dbReference type="Google" id="ProtNLM"/>
    </source>
</evidence>
<keyword evidence="2" id="KW-1185">Reference proteome</keyword>
<organism evidence="1 2">
    <name type="scientific">Gymnopilus junonius</name>
    <name type="common">Spectacular rustgill mushroom</name>
    <name type="synonym">Gymnopilus spectabilis subsp. junonius</name>
    <dbReference type="NCBI Taxonomy" id="109634"/>
    <lineage>
        <taxon>Eukaryota</taxon>
        <taxon>Fungi</taxon>
        <taxon>Dikarya</taxon>
        <taxon>Basidiomycota</taxon>
        <taxon>Agaricomycotina</taxon>
        <taxon>Agaricomycetes</taxon>
        <taxon>Agaricomycetidae</taxon>
        <taxon>Agaricales</taxon>
        <taxon>Agaricineae</taxon>
        <taxon>Hymenogastraceae</taxon>
        <taxon>Gymnopilus</taxon>
    </lineage>
</organism>
<protein>
    <recommendedName>
        <fullName evidence="3">F-box domain-containing protein</fullName>
    </recommendedName>
</protein>
<evidence type="ECO:0000313" key="1">
    <source>
        <dbReference type="EMBL" id="KAF8900700.1"/>
    </source>
</evidence>
<sequence length="429" mass="48515">MIAMSAKEYYHTNPSSASLVDLIPPEIWSTIFRHATRPDFSEYRFVGPKSLDFISGIDRDQLKEFRASLVTKRYLVRVSKAWYSIAMPFLYEHVILGTGRSIIPLCQVMKRSQEQVDSDRPGSSIGWWTKRLDVSMRDKADGPNEILSALADIMACLRNLRVLTFSVKGQGYDIRKPLPSSVLRSLSCHDTLKVVHWYNDYLQPTTGDWTSFLEVHSQLESIRGRFLLAPNNHVKLEALKTIYQCSHPKAPQNLLNFDLSSVCYAVYHIGITLDPATSFNHTFFSLLGSQLTIIQIDCLEGAYLEDFQQTFSEMEKECHNLSEIHFNLCAWSVFNSCIPGSRFPPSVKSLGIRITGATISNVDIRTFFTQALPAVLSQNLNVKMIQITNPGTVRALRSHPRSLIRGIEQVTAMGVQLLDNHARLLRASE</sequence>